<evidence type="ECO:0000313" key="2">
    <source>
        <dbReference type="EMBL" id="KAL3280827.1"/>
    </source>
</evidence>
<name>A0ABD2NQW2_9CUCU</name>
<accession>A0ABD2NQW2</accession>
<dbReference type="AlphaFoldDB" id="A0ABD2NQW2"/>
<organism evidence="2 3">
    <name type="scientific">Cryptolaemus montrouzieri</name>
    <dbReference type="NCBI Taxonomy" id="559131"/>
    <lineage>
        <taxon>Eukaryota</taxon>
        <taxon>Metazoa</taxon>
        <taxon>Ecdysozoa</taxon>
        <taxon>Arthropoda</taxon>
        <taxon>Hexapoda</taxon>
        <taxon>Insecta</taxon>
        <taxon>Pterygota</taxon>
        <taxon>Neoptera</taxon>
        <taxon>Endopterygota</taxon>
        <taxon>Coleoptera</taxon>
        <taxon>Polyphaga</taxon>
        <taxon>Cucujiformia</taxon>
        <taxon>Coccinelloidea</taxon>
        <taxon>Coccinellidae</taxon>
        <taxon>Scymninae</taxon>
        <taxon>Scymnini</taxon>
        <taxon>Cryptolaemus</taxon>
    </lineage>
</organism>
<dbReference type="Proteomes" id="UP001516400">
    <property type="component" value="Unassembled WGS sequence"/>
</dbReference>
<comment type="caution">
    <text evidence="2">The sequence shown here is derived from an EMBL/GenBank/DDBJ whole genome shotgun (WGS) entry which is preliminary data.</text>
</comment>
<keyword evidence="3" id="KW-1185">Reference proteome</keyword>
<sequence length="133" mass="14570">MMGNEFPNNPLRSFLNFPFLSSFHQFSPVNLATAPGCGTRTAELASGAALSWRLAGADGRVQSECKVSARRLDATARPSLPPMSAHEARAKAVQHPPPPHFEIQATEQHHCVRSMSIYRVEDGRNHVHVSSNN</sequence>
<reference evidence="2 3" key="1">
    <citation type="journal article" date="2021" name="BMC Biol.">
        <title>Horizontally acquired antibacterial genes associated with adaptive radiation of ladybird beetles.</title>
        <authorList>
            <person name="Li H.S."/>
            <person name="Tang X.F."/>
            <person name="Huang Y.H."/>
            <person name="Xu Z.Y."/>
            <person name="Chen M.L."/>
            <person name="Du X.Y."/>
            <person name="Qiu B.Y."/>
            <person name="Chen P.T."/>
            <person name="Zhang W."/>
            <person name="Slipinski A."/>
            <person name="Escalona H.E."/>
            <person name="Waterhouse R.M."/>
            <person name="Zwick A."/>
            <person name="Pang H."/>
        </authorList>
    </citation>
    <scope>NUCLEOTIDE SEQUENCE [LARGE SCALE GENOMIC DNA]</scope>
    <source>
        <strain evidence="2">SYSU2018</strain>
    </source>
</reference>
<dbReference type="EMBL" id="JABFTP020000144">
    <property type="protein sequence ID" value="KAL3280827.1"/>
    <property type="molecule type" value="Genomic_DNA"/>
</dbReference>
<evidence type="ECO:0000256" key="1">
    <source>
        <dbReference type="SAM" id="MobiDB-lite"/>
    </source>
</evidence>
<feature type="region of interest" description="Disordered" evidence="1">
    <location>
        <begin position="72"/>
        <end position="97"/>
    </location>
</feature>
<gene>
    <name evidence="2" type="ORF">HHI36_004058</name>
</gene>
<evidence type="ECO:0000313" key="3">
    <source>
        <dbReference type="Proteomes" id="UP001516400"/>
    </source>
</evidence>
<proteinExistence type="predicted"/>
<protein>
    <submittedName>
        <fullName evidence="2">Uncharacterized protein</fullName>
    </submittedName>
</protein>